<dbReference type="InterPro" id="IPR036038">
    <property type="entry name" value="Aminotransferase-like"/>
</dbReference>
<proteinExistence type="predicted"/>
<name>A0A0D2ACA2_EXOME</name>
<evidence type="ECO:0000313" key="3">
    <source>
        <dbReference type="Proteomes" id="UP000054302"/>
    </source>
</evidence>
<sequence>MDSTSEEIVSSPKFRIITTLKYILFNQADLDPPQNDVKDWQNQHETNLALHAQRLQKSAEAFGWNDLATHIQQGGPSLLEQYLLQAAQNQSKNDPSLDPEAGSFRMFRTRLEISNTGSITVTITAMTPASQPISLLPHETSVFNPPPSQSPPPIVSDPSPESLCQLGVDTQATASTLFTNHKTSYRAPYDTARSRSQSPQLTPTTPPTKAEVLLFNPQREITEASFSTVYFFRGGQWITPHATCGGNLGVTRRRALKGGFCVEGVVTLPSSGAGPLQSKKQSEETFGGGQPWQIQHGEIVWLSNAVRGFFKARVALI</sequence>
<dbReference type="VEuPathDB" id="FungiDB:PV10_00393"/>
<dbReference type="Gene3D" id="3.20.10.10">
    <property type="entry name" value="D-amino Acid Aminotransferase, subunit A, domain 2"/>
    <property type="match status" value="1"/>
</dbReference>
<dbReference type="HOGENOM" id="CLU_020844_6_0_1"/>
<dbReference type="Proteomes" id="UP000054302">
    <property type="component" value="Unassembled WGS sequence"/>
</dbReference>
<dbReference type="SUPFAM" id="SSF56752">
    <property type="entry name" value="D-aminoacid aminotransferase-like PLP-dependent enzymes"/>
    <property type="match status" value="1"/>
</dbReference>
<dbReference type="InterPro" id="IPR043131">
    <property type="entry name" value="BCAT-like_N"/>
</dbReference>
<keyword evidence="3" id="KW-1185">Reference proteome</keyword>
<feature type="region of interest" description="Disordered" evidence="1">
    <location>
        <begin position="189"/>
        <end position="208"/>
    </location>
</feature>
<dbReference type="InterPro" id="IPR043132">
    <property type="entry name" value="BCAT-like_C"/>
</dbReference>
<dbReference type="GO" id="GO:0003824">
    <property type="term" value="F:catalytic activity"/>
    <property type="evidence" value="ECO:0007669"/>
    <property type="project" value="InterPro"/>
</dbReference>
<dbReference type="OMA" id="FTTVYFW"/>
<dbReference type="OrthoDB" id="5288718at2759"/>
<dbReference type="Pfam" id="PF01063">
    <property type="entry name" value="Aminotran_4"/>
    <property type="match status" value="1"/>
</dbReference>
<organism evidence="2 3">
    <name type="scientific">Exophiala mesophila</name>
    <name type="common">Black yeast-like fungus</name>
    <dbReference type="NCBI Taxonomy" id="212818"/>
    <lineage>
        <taxon>Eukaryota</taxon>
        <taxon>Fungi</taxon>
        <taxon>Dikarya</taxon>
        <taxon>Ascomycota</taxon>
        <taxon>Pezizomycotina</taxon>
        <taxon>Eurotiomycetes</taxon>
        <taxon>Chaetothyriomycetidae</taxon>
        <taxon>Chaetothyriales</taxon>
        <taxon>Herpotrichiellaceae</taxon>
        <taxon>Exophiala</taxon>
    </lineage>
</organism>
<dbReference type="GeneID" id="27318238"/>
<dbReference type="AlphaFoldDB" id="A0A0D2ACA2"/>
<evidence type="ECO:0000256" key="1">
    <source>
        <dbReference type="SAM" id="MobiDB-lite"/>
    </source>
</evidence>
<dbReference type="RefSeq" id="XP_016228117.1">
    <property type="nucleotide sequence ID" value="XM_016364468.1"/>
</dbReference>
<protein>
    <submittedName>
        <fullName evidence="2">Uncharacterized protein</fullName>
    </submittedName>
</protein>
<dbReference type="STRING" id="212818.A0A0D2ACA2"/>
<evidence type="ECO:0000313" key="2">
    <source>
        <dbReference type="EMBL" id="KIV96543.1"/>
    </source>
</evidence>
<accession>A0A0D2ACA2</accession>
<dbReference type="Gene3D" id="3.30.470.10">
    <property type="match status" value="1"/>
</dbReference>
<reference evidence="2 3" key="1">
    <citation type="submission" date="2015-01" db="EMBL/GenBank/DDBJ databases">
        <title>The Genome Sequence of Exophiala mesophila CBS40295.</title>
        <authorList>
            <consortium name="The Broad Institute Genomics Platform"/>
            <person name="Cuomo C."/>
            <person name="de Hoog S."/>
            <person name="Gorbushina A."/>
            <person name="Stielow B."/>
            <person name="Teixiera M."/>
            <person name="Abouelleil A."/>
            <person name="Chapman S.B."/>
            <person name="Priest M."/>
            <person name="Young S.K."/>
            <person name="Wortman J."/>
            <person name="Nusbaum C."/>
            <person name="Birren B."/>
        </authorList>
    </citation>
    <scope>NUCLEOTIDE SEQUENCE [LARGE SCALE GENOMIC DNA]</scope>
    <source>
        <strain evidence="2 3">CBS 40295</strain>
    </source>
</reference>
<dbReference type="EMBL" id="KN847520">
    <property type="protein sequence ID" value="KIV96543.1"/>
    <property type="molecule type" value="Genomic_DNA"/>
</dbReference>
<dbReference type="InterPro" id="IPR001544">
    <property type="entry name" value="Aminotrans_IV"/>
</dbReference>
<gene>
    <name evidence="2" type="ORF">PV10_00393</name>
</gene>